<evidence type="ECO:0000313" key="7">
    <source>
        <dbReference type="Proteomes" id="UP001597079"/>
    </source>
</evidence>
<keyword evidence="1 6" id="KW-0378">Hydrolase</keyword>
<dbReference type="InterPro" id="IPR019563">
    <property type="entry name" value="GH97_catalytic"/>
</dbReference>
<dbReference type="InterPro" id="IPR017853">
    <property type="entry name" value="GH"/>
</dbReference>
<evidence type="ECO:0000259" key="5">
    <source>
        <dbReference type="Pfam" id="PF14509"/>
    </source>
</evidence>
<dbReference type="Pfam" id="PF14508">
    <property type="entry name" value="GH97_N"/>
    <property type="match status" value="1"/>
</dbReference>
<dbReference type="InterPro" id="IPR013780">
    <property type="entry name" value="Glyco_hydro_b"/>
</dbReference>
<dbReference type="RefSeq" id="WP_377942462.1">
    <property type="nucleotide sequence ID" value="NZ_JBHUCX010000020.1"/>
</dbReference>
<name>A0ABW4JFE7_9BACL</name>
<protein>
    <submittedName>
        <fullName evidence="6">Glycoside hydrolase family 97 catalytic domain-containing protein</fullName>
    </submittedName>
</protein>
<dbReference type="GO" id="GO:0016787">
    <property type="term" value="F:hydrolase activity"/>
    <property type="evidence" value="ECO:0007669"/>
    <property type="project" value="UniProtKB-KW"/>
</dbReference>
<organism evidence="6 7">
    <name type="scientific">Alicyclobacillus fodiniaquatilis</name>
    <dbReference type="NCBI Taxonomy" id="1661150"/>
    <lineage>
        <taxon>Bacteria</taxon>
        <taxon>Bacillati</taxon>
        <taxon>Bacillota</taxon>
        <taxon>Bacilli</taxon>
        <taxon>Bacillales</taxon>
        <taxon>Alicyclobacillaceae</taxon>
        <taxon>Alicyclobacillus</taxon>
    </lineage>
</organism>
<comment type="caution">
    <text evidence="6">The sequence shown here is derived from an EMBL/GenBank/DDBJ whole genome shotgun (WGS) entry which is preliminary data.</text>
</comment>
<evidence type="ECO:0000259" key="4">
    <source>
        <dbReference type="Pfam" id="PF14508"/>
    </source>
</evidence>
<dbReference type="InterPro" id="IPR014718">
    <property type="entry name" value="GH-type_carb-bd"/>
</dbReference>
<dbReference type="PANTHER" id="PTHR35803">
    <property type="entry name" value="GLUCAN 1,4-ALPHA-GLUCOSIDASE SUSB-RELATED"/>
    <property type="match status" value="1"/>
</dbReference>
<dbReference type="Proteomes" id="UP001597079">
    <property type="component" value="Unassembled WGS sequence"/>
</dbReference>
<proteinExistence type="predicted"/>
<dbReference type="PANTHER" id="PTHR35803:SF2">
    <property type="entry name" value="RETAINING ALPHA-GALACTOSIDASE"/>
    <property type="match status" value="1"/>
</dbReference>
<dbReference type="Gene3D" id="2.60.40.1180">
    <property type="entry name" value="Golgi alpha-mannosidase II"/>
    <property type="match status" value="1"/>
</dbReference>
<dbReference type="Pfam" id="PF14509">
    <property type="entry name" value="GH97_C"/>
    <property type="match status" value="1"/>
</dbReference>
<dbReference type="Gene3D" id="2.70.98.10">
    <property type="match status" value="1"/>
</dbReference>
<sequence length="593" mass="66375">MTDIEATSKAFWCVDSPDGRIRLTLTLANEGSLTYSVLQDEHVMIEPSPLGLSTSVADFREGMTYLSHTTKTVQEAYDLIGGKTSKAVDHYNELTLKFRKQIYELHVILRAYDDGIAYRYKVPGTGAISIYGEASAFKMPDGSTAWAHDFVEHYEAFYPARKLNDMAVGDYGMPVLFHHPDGRWSLVSEAAVYGETGASHLCVADEQNGCLLRVVPAPDQSAALLSHRPFETAWRAVIVSVELAGIVASNLMENLNPASEISDTSWIQPGRSAWSWWSGDSTSDLDVQKRYVDFAARMGWEYYLCDGGWQEAWLPELLDYAKGKDVRLFVWSHHQDLQTDDEIESKLSRWAAMGVAGVKVDFFESDSQDKLRLYDKLAIETAKRQLLLNYHGCTKPSGERRRWPHLVTREGVLGAEYYKWSLGATAEHNCTLPFTRNVVGPMDYTPVTYSNYQGQTTFAHQTALCIVFESSVQHFADSVDSYETLDAPVLKLFQACPATWDETRLLEGYPGRYVTIARRKGDDWFIGAICGGEARSVRIPLSFLTEGAYVANVIRDGDKADQMIHQEHMVDPASFLEIPLLVNGGCAVWVVAK</sequence>
<feature type="domain" description="Glycosyl-hydrolase 97 catalytic" evidence="3">
    <location>
        <begin position="284"/>
        <end position="412"/>
    </location>
</feature>
<dbReference type="InterPro" id="IPR013785">
    <property type="entry name" value="Aldolase_TIM"/>
</dbReference>
<dbReference type="Pfam" id="PF10566">
    <property type="entry name" value="Glyco_hydro_97"/>
    <property type="match status" value="1"/>
</dbReference>
<dbReference type="InterPro" id="IPR052720">
    <property type="entry name" value="Glycosyl_hydrolase_97"/>
</dbReference>
<accession>A0ABW4JFE7</accession>
<dbReference type="EMBL" id="JBHUCX010000020">
    <property type="protein sequence ID" value="MFD1674599.1"/>
    <property type="molecule type" value="Genomic_DNA"/>
</dbReference>
<evidence type="ECO:0000256" key="2">
    <source>
        <dbReference type="ARBA" id="ARBA00023295"/>
    </source>
</evidence>
<dbReference type="SUPFAM" id="SSF51445">
    <property type="entry name" value="(Trans)glycosidases"/>
    <property type="match status" value="1"/>
</dbReference>
<keyword evidence="2" id="KW-0326">Glycosidase</keyword>
<dbReference type="Gene3D" id="3.20.20.70">
    <property type="entry name" value="Aldolase class I"/>
    <property type="match status" value="1"/>
</dbReference>
<feature type="domain" description="Glycosyl-hydrolase 97 C-terminal oligomerisation" evidence="5">
    <location>
        <begin position="499"/>
        <end position="589"/>
    </location>
</feature>
<feature type="domain" description="Glycosyl-hydrolase 97 N-terminal" evidence="4">
    <location>
        <begin position="14"/>
        <end position="256"/>
    </location>
</feature>
<dbReference type="InterPro" id="IPR029483">
    <property type="entry name" value="GH97_C"/>
</dbReference>
<reference evidence="7" key="1">
    <citation type="journal article" date="2019" name="Int. J. Syst. Evol. Microbiol.">
        <title>The Global Catalogue of Microorganisms (GCM) 10K type strain sequencing project: providing services to taxonomists for standard genome sequencing and annotation.</title>
        <authorList>
            <consortium name="The Broad Institute Genomics Platform"/>
            <consortium name="The Broad Institute Genome Sequencing Center for Infectious Disease"/>
            <person name="Wu L."/>
            <person name="Ma J."/>
        </authorList>
    </citation>
    <scope>NUCLEOTIDE SEQUENCE [LARGE SCALE GENOMIC DNA]</scope>
    <source>
        <strain evidence="7">CGMCC 1.12286</strain>
    </source>
</reference>
<gene>
    <name evidence="6" type="ORF">ACFSB2_07750</name>
</gene>
<keyword evidence="7" id="KW-1185">Reference proteome</keyword>
<dbReference type="InterPro" id="IPR029486">
    <property type="entry name" value="GH97_N"/>
</dbReference>
<evidence type="ECO:0000313" key="6">
    <source>
        <dbReference type="EMBL" id="MFD1674599.1"/>
    </source>
</evidence>
<evidence type="ECO:0000259" key="3">
    <source>
        <dbReference type="Pfam" id="PF10566"/>
    </source>
</evidence>
<evidence type="ECO:0000256" key="1">
    <source>
        <dbReference type="ARBA" id="ARBA00022801"/>
    </source>
</evidence>